<keyword evidence="4 6" id="KW-0689">Ribosomal protein</keyword>
<dbReference type="NCBIfam" id="NF004366">
    <property type="entry name" value="PRK05738.3-2"/>
    <property type="match status" value="1"/>
</dbReference>
<dbReference type="NCBIfam" id="NF004359">
    <property type="entry name" value="PRK05738.1-3"/>
    <property type="match status" value="1"/>
</dbReference>
<dbReference type="InterPro" id="IPR013025">
    <property type="entry name" value="Ribosomal_uL23-like"/>
</dbReference>
<organism evidence="7 8">
    <name type="scientific">Desulfonema limicola</name>
    <dbReference type="NCBI Taxonomy" id="45656"/>
    <lineage>
        <taxon>Bacteria</taxon>
        <taxon>Pseudomonadati</taxon>
        <taxon>Thermodesulfobacteriota</taxon>
        <taxon>Desulfobacteria</taxon>
        <taxon>Desulfobacterales</taxon>
        <taxon>Desulfococcaceae</taxon>
        <taxon>Desulfonema</taxon>
    </lineage>
</organism>
<dbReference type="GO" id="GO:0005840">
    <property type="term" value="C:ribosome"/>
    <property type="evidence" value="ECO:0007669"/>
    <property type="project" value="UniProtKB-KW"/>
</dbReference>
<evidence type="ECO:0000256" key="6">
    <source>
        <dbReference type="HAMAP-Rule" id="MF_01369"/>
    </source>
</evidence>
<evidence type="ECO:0000256" key="5">
    <source>
        <dbReference type="ARBA" id="ARBA00023274"/>
    </source>
</evidence>
<proteinExistence type="inferred from homology"/>
<dbReference type="EMBL" id="CP061799">
    <property type="protein sequence ID" value="QTA78844.1"/>
    <property type="molecule type" value="Genomic_DNA"/>
</dbReference>
<reference evidence="7" key="1">
    <citation type="journal article" date="2021" name="Microb. Physiol.">
        <title>Proteogenomic Insights into the Physiology of Marine, Sulfate-Reducing, Filamentous Desulfonema limicola and Desulfonema magnum.</title>
        <authorList>
            <person name="Schnaars V."/>
            <person name="Wohlbrand L."/>
            <person name="Scheve S."/>
            <person name="Hinrichs C."/>
            <person name="Reinhardt R."/>
            <person name="Rabus R."/>
        </authorList>
    </citation>
    <scope>NUCLEOTIDE SEQUENCE</scope>
    <source>
        <strain evidence="7">5ac10</strain>
    </source>
</reference>
<protein>
    <recommendedName>
        <fullName evidence="6">Large ribosomal subunit protein uL23</fullName>
    </recommendedName>
</protein>
<keyword evidence="2 6" id="KW-0699">rRNA-binding</keyword>
<dbReference type="RefSeq" id="WP_207690658.1">
    <property type="nucleotide sequence ID" value="NZ_CP061799.1"/>
</dbReference>
<keyword evidence="5 6" id="KW-0687">Ribonucleoprotein</keyword>
<evidence type="ECO:0000256" key="2">
    <source>
        <dbReference type="ARBA" id="ARBA00022730"/>
    </source>
</evidence>
<dbReference type="GO" id="GO:0019843">
    <property type="term" value="F:rRNA binding"/>
    <property type="evidence" value="ECO:0007669"/>
    <property type="project" value="UniProtKB-UniRule"/>
</dbReference>
<dbReference type="FunFam" id="3.30.70.330:FF:000001">
    <property type="entry name" value="50S ribosomal protein L23"/>
    <property type="match status" value="1"/>
</dbReference>
<evidence type="ECO:0000256" key="1">
    <source>
        <dbReference type="ARBA" id="ARBA00006700"/>
    </source>
</evidence>
<dbReference type="GO" id="GO:0006412">
    <property type="term" value="P:translation"/>
    <property type="evidence" value="ECO:0007669"/>
    <property type="project" value="UniProtKB-UniRule"/>
</dbReference>
<dbReference type="GO" id="GO:1990904">
    <property type="term" value="C:ribonucleoprotein complex"/>
    <property type="evidence" value="ECO:0007669"/>
    <property type="project" value="UniProtKB-KW"/>
</dbReference>
<evidence type="ECO:0000313" key="8">
    <source>
        <dbReference type="Proteomes" id="UP000663720"/>
    </source>
</evidence>
<accession>A0A975B4X3</accession>
<dbReference type="AlphaFoldDB" id="A0A975B4X3"/>
<evidence type="ECO:0000313" key="7">
    <source>
        <dbReference type="EMBL" id="QTA78844.1"/>
    </source>
</evidence>
<dbReference type="Gene3D" id="3.30.70.330">
    <property type="match status" value="1"/>
</dbReference>
<name>A0A975B4X3_9BACT</name>
<dbReference type="KEGG" id="dli:dnl_10860"/>
<gene>
    <name evidence="6 7" type="primary">rplW</name>
    <name evidence="7" type="ORF">dnl_10860</name>
</gene>
<dbReference type="GO" id="GO:0003735">
    <property type="term" value="F:structural constituent of ribosome"/>
    <property type="evidence" value="ECO:0007669"/>
    <property type="project" value="InterPro"/>
</dbReference>
<comment type="function">
    <text evidence="6">One of the early assembly proteins it binds 23S rRNA. One of the proteins that surrounds the polypeptide exit tunnel on the outside of the ribosome. Forms the main docking site for trigger factor binding to the ribosome.</text>
</comment>
<keyword evidence="3 6" id="KW-0694">RNA-binding</keyword>
<keyword evidence="8" id="KW-1185">Reference proteome</keyword>
<comment type="subunit">
    <text evidence="6">Part of the 50S ribosomal subunit. Contacts protein L29, and trigger factor when it is bound to the ribosome.</text>
</comment>
<dbReference type="NCBIfam" id="NF004363">
    <property type="entry name" value="PRK05738.2-4"/>
    <property type="match status" value="1"/>
</dbReference>
<dbReference type="InterPro" id="IPR012678">
    <property type="entry name" value="Ribosomal_uL23/eL15/eS24_sf"/>
</dbReference>
<comment type="similarity">
    <text evidence="1 6">Belongs to the universal ribosomal protein uL23 family.</text>
</comment>
<dbReference type="Proteomes" id="UP000663720">
    <property type="component" value="Chromosome"/>
</dbReference>
<sequence length="95" mass="11246">MIFYDIIRCPLITEKTTLQKELHNKVSFEVDRRANRVEIKKAVEKIFDVRVNAVRTLQVKGKFKQRGRIIGKRKDWKKAIVTLMPGERIEFFEGV</sequence>
<dbReference type="InterPro" id="IPR012677">
    <property type="entry name" value="Nucleotide-bd_a/b_plait_sf"/>
</dbReference>
<dbReference type="PANTHER" id="PTHR11620">
    <property type="entry name" value="60S RIBOSOMAL PROTEIN L23A"/>
    <property type="match status" value="1"/>
</dbReference>
<evidence type="ECO:0000256" key="4">
    <source>
        <dbReference type="ARBA" id="ARBA00022980"/>
    </source>
</evidence>
<evidence type="ECO:0000256" key="3">
    <source>
        <dbReference type="ARBA" id="ARBA00022884"/>
    </source>
</evidence>
<dbReference type="Pfam" id="PF00276">
    <property type="entry name" value="Ribosomal_L23"/>
    <property type="match status" value="1"/>
</dbReference>
<dbReference type="HAMAP" id="MF_01369_B">
    <property type="entry name" value="Ribosomal_uL23_B"/>
    <property type="match status" value="1"/>
</dbReference>
<dbReference type="SUPFAM" id="SSF54189">
    <property type="entry name" value="Ribosomal proteins S24e, L23 and L15e"/>
    <property type="match status" value="1"/>
</dbReference>